<dbReference type="SUPFAM" id="SSF52113">
    <property type="entry name" value="BRCT domain"/>
    <property type="match status" value="1"/>
</dbReference>
<protein>
    <recommendedName>
        <fullName evidence="4">BRCT domain-containing protein</fullName>
    </recommendedName>
</protein>
<name>A0AAW3AEL2_9TRYP</name>
<feature type="region of interest" description="Disordered" evidence="1">
    <location>
        <begin position="441"/>
        <end position="468"/>
    </location>
</feature>
<evidence type="ECO:0000313" key="2">
    <source>
        <dbReference type="EMBL" id="KAL0504025.1"/>
    </source>
</evidence>
<feature type="compositionally biased region" description="Basic and acidic residues" evidence="1">
    <location>
        <begin position="591"/>
        <end position="606"/>
    </location>
</feature>
<dbReference type="Proteomes" id="UP001482455">
    <property type="component" value="Unassembled WGS sequence"/>
</dbReference>
<evidence type="ECO:0000256" key="1">
    <source>
        <dbReference type="SAM" id="MobiDB-lite"/>
    </source>
</evidence>
<accession>A0AAW3AEL2</accession>
<comment type="caution">
    <text evidence="2">The sequence shown here is derived from an EMBL/GenBank/DDBJ whole genome shotgun (WGS) entry which is preliminary data.</text>
</comment>
<proteinExistence type="predicted"/>
<evidence type="ECO:0008006" key="4">
    <source>
        <dbReference type="Google" id="ProtNLM"/>
    </source>
</evidence>
<feature type="region of interest" description="Disordered" evidence="1">
    <location>
        <begin position="372"/>
        <end position="417"/>
    </location>
</feature>
<organism evidence="2 3">
    <name type="scientific">Leishmania utingensis</name>
    <dbReference type="NCBI Taxonomy" id="653362"/>
    <lineage>
        <taxon>Eukaryota</taxon>
        <taxon>Discoba</taxon>
        <taxon>Euglenozoa</taxon>
        <taxon>Kinetoplastea</taxon>
        <taxon>Metakinetoplastina</taxon>
        <taxon>Trypanosomatida</taxon>
        <taxon>Trypanosomatidae</taxon>
        <taxon>Leishmaniinae</taxon>
        <taxon>Leishmania</taxon>
    </lineage>
</organism>
<feature type="compositionally biased region" description="Polar residues" evidence="1">
    <location>
        <begin position="373"/>
        <end position="388"/>
    </location>
</feature>
<feature type="compositionally biased region" description="Low complexity" evidence="1">
    <location>
        <begin position="149"/>
        <end position="165"/>
    </location>
</feature>
<sequence length="1254" mass="131134">MSSAAASCAPRPLSGVRVFLHIRRSSADEDVGWGNLSSSGIDGAKKRKRDSNRDSARDVLRTARAHAQQLGATLALSEATADLVVFHRGSASFLEAAHMKFKTVVRPDYLAACVAAEERVNIAPYVVTPTDSATATMCITPARKSAGISSAVPSSHTSASSPGNSRSAASAADDIPNSTGRSTSSSRPAGRGAAAALSSASTSSPSRATHSPLKSEAKTGTPAEGSTSPPLLYRLLLFDDNEDGGKADGQQRGPAALARMLTACEGGAVAATAASSSAPQVMPSTTTNSSTTKLYHLLDDMPNNKANAVRCAVGKPQRDGAGGQQRLDNSLTFHSSSSNSSALTQERIIATRTKRGTRQTSTAAVGLDEVAARQSSTDTVSTPRLTPSSRHEVGSGGSQGVSAVMLPSRSRSSGNERIATAVERREADMEEEEMIRHTVLRSTATAAVTQRRERPPKQADSAPKPANTVSLLVGSVAGDQNAMAKRDRDPFLSSEGSTQQQLLPSVASTLSLGELSDGEMAITQPLATSPLKAFTAAAQPQTPSAVSRAPTGATAKRLRNSSRADGPTEGSAHHTHATPSAKAQGLRQRQIKQEDAVDGAVHEKASKSRKQGQPQQQQKRQLCARQRRRVSNRGRAEVPSDLECTLTAESPFSMTFTDLALLCRLAAEDEGGGATASELCVHIFLDDVSDVNGDAASAVSLSFFLRDIVEQLGAACDILGGDADSRGHSCWFGRHRRTRARRKPTHLVVSPRAALTPDILYCKAVGIPILTPQWLYDAIALGAFPSILPHVHLHPVYGDQHVGDAAVAVVGTSVTAACVPRRDGHLGAEEDNGDGGRGEAVWASAKVTLSSISSHSGGSAAVPRARTPAAAPEAQCPPRCGGSSTLRQLHKEVADEYIPAGEQALRPFYAPIFQDRMFYLYVPPLDLANASATGGNAGPLRARGASHNSRSGSYLGDATAALTQVTELLRVLGGTVTRNVASTYLDLVIDLTGFYENMVELGLTTREQQGQTLPLRQSLSCAFQEALQRVSLRPVSLNGGAAATTPVAPPMAPPVVGIAWLIHSILTRRWTAADTFVLAGHPLAAQLAAMHLRARVDSTVAAGETASHEDATGSGAVAAPVVEDALVAAGAPAAMDTHTPPAPPSHDEAAESPSSSLWSAVVEEAAVSHLKKTRGPQSALKHTIHPLGTQEIATMLGDAQLQSLDVPDTVVPSTSAPAYPPQQSATTLLWVREEDSLSFARIQYSDGDCDSDVV</sequence>
<feature type="compositionally biased region" description="Low complexity" evidence="1">
    <location>
        <begin position="611"/>
        <end position="624"/>
    </location>
</feature>
<dbReference type="InterPro" id="IPR036420">
    <property type="entry name" value="BRCT_dom_sf"/>
</dbReference>
<reference evidence="2 3" key="1">
    <citation type="submission" date="2024-02" db="EMBL/GenBank/DDBJ databases">
        <title>FIRST GENOME SEQUENCES OF Leishmania (Viannia) shawi, Leishmania (Viannia) lindenbergi AND Leishmania (Viannia) utingensis.</title>
        <authorList>
            <person name="Resadore F."/>
            <person name="Custodio M.G.F."/>
            <person name="Boite M.C."/>
            <person name="Cupolillo E."/>
            <person name="Ferreira G.E.M."/>
        </authorList>
    </citation>
    <scope>NUCLEOTIDE SEQUENCE [LARGE SCALE GENOMIC DNA]</scope>
    <source>
        <strain evidence="2 3">ITUB/BR/1977/M4964</strain>
    </source>
</reference>
<evidence type="ECO:0000313" key="3">
    <source>
        <dbReference type="Proteomes" id="UP001482455"/>
    </source>
</evidence>
<dbReference type="AlphaFoldDB" id="A0AAW3AEL2"/>
<gene>
    <name evidence="2" type="ORF">Q4I30_004620</name>
</gene>
<keyword evidence="3" id="KW-1185">Reference proteome</keyword>
<feature type="region of interest" description="Disordered" evidence="1">
    <location>
        <begin position="146"/>
        <end position="230"/>
    </location>
</feature>
<feature type="region of interest" description="Disordered" evidence="1">
    <location>
        <begin position="1134"/>
        <end position="1157"/>
    </location>
</feature>
<feature type="region of interest" description="Disordered" evidence="1">
    <location>
        <begin position="535"/>
        <end position="638"/>
    </location>
</feature>
<dbReference type="Gene3D" id="3.40.50.10190">
    <property type="entry name" value="BRCT domain"/>
    <property type="match status" value="2"/>
</dbReference>
<feature type="compositionally biased region" description="Low complexity" evidence="1">
    <location>
        <begin position="178"/>
        <end position="212"/>
    </location>
</feature>
<dbReference type="EMBL" id="JBAMZL010000027">
    <property type="protein sequence ID" value="KAL0504025.1"/>
    <property type="molecule type" value="Genomic_DNA"/>
</dbReference>